<dbReference type="KEGG" id="piv:NCTC13079_00627"/>
<evidence type="ECO:0000313" key="3">
    <source>
        <dbReference type="Proteomes" id="UP000269544"/>
    </source>
</evidence>
<dbReference type="EMBL" id="LR134523">
    <property type="protein sequence ID" value="VEJ35319.1"/>
    <property type="molecule type" value="Genomic_DNA"/>
</dbReference>
<protein>
    <submittedName>
        <fullName evidence="2">Uncharacterized protein</fullName>
    </submittedName>
</protein>
<name>A0A448V105_9FIRM</name>
<proteinExistence type="predicted"/>
<organism evidence="2 3">
    <name type="scientific">Aedoeadaptatus ivorii</name>
    <dbReference type="NCBI Taxonomy" id="54006"/>
    <lineage>
        <taxon>Bacteria</taxon>
        <taxon>Bacillati</taxon>
        <taxon>Bacillota</taxon>
        <taxon>Tissierellia</taxon>
        <taxon>Tissierellales</taxon>
        <taxon>Peptoniphilaceae</taxon>
        <taxon>Aedoeadaptatus</taxon>
    </lineage>
</organism>
<dbReference type="RefSeq" id="WP_126465132.1">
    <property type="nucleotide sequence ID" value="NZ_LR134523.1"/>
</dbReference>
<keyword evidence="3" id="KW-1185">Reference proteome</keyword>
<accession>A0A448V105</accession>
<evidence type="ECO:0000313" key="2">
    <source>
        <dbReference type="EMBL" id="VEJ35319.1"/>
    </source>
</evidence>
<gene>
    <name evidence="2" type="ORF">NCTC13079_00627</name>
</gene>
<dbReference type="AlphaFoldDB" id="A0A448V105"/>
<sequence length="65" mass="7598">MSEELKEEIAVDAHTAQENNDREPEEKKDSKWVNSAFSRSLVNSFLMPRFCCVAILNNQIFKFNF</sequence>
<feature type="compositionally biased region" description="Basic and acidic residues" evidence="1">
    <location>
        <begin position="19"/>
        <end position="29"/>
    </location>
</feature>
<feature type="region of interest" description="Disordered" evidence="1">
    <location>
        <begin position="1"/>
        <end position="29"/>
    </location>
</feature>
<evidence type="ECO:0000256" key="1">
    <source>
        <dbReference type="SAM" id="MobiDB-lite"/>
    </source>
</evidence>
<reference evidence="2 3" key="1">
    <citation type="submission" date="2018-12" db="EMBL/GenBank/DDBJ databases">
        <authorList>
            <consortium name="Pathogen Informatics"/>
        </authorList>
    </citation>
    <scope>NUCLEOTIDE SEQUENCE [LARGE SCALE GENOMIC DNA]</scope>
    <source>
        <strain evidence="2 3">NCTC13079</strain>
    </source>
</reference>
<dbReference type="Proteomes" id="UP000269544">
    <property type="component" value="Chromosome"/>
</dbReference>